<sequence>MKKYLLLSAIFIFSCGGGGGGEKKKTMIDTYSFSNPEPNIPLECYTDTGVLRYGKAVANPCYVCHTQANTPYMNEKTDFDLTFSYSFPESIIKAGNPWLNAIRPDLTLKDVPMPSDEEVKSYIKQDNWTEAYANRGKGELYYFPDLPPIYTYSGSYALINIDSEGFVREPSTGEHTGWRAFKWKPFPGFFPTNGRIDSTFIRLDKPFREKDGKLDINTYKKNLAIVECAVKGVQPGEVCKGTEVGDFTMPSYYEGDAKDVPVVVYQYPSGTEFAHPIYYLEPENTISYKSVRIKEMRYMKKVAYADTRDEGEEEEEGKFFYDRGLVFNDSKNWLMAGFIEDKNGRLRAQTAEEMKFCIACHGGIGGTVDGTFTYWRKVPGAGGWMEQDYNLTAKSIKDWNYRSYEANVGPALERLLAFVKGEYQLYFAMTDGGDHFRSNAEVRSRISKDPTKISPVLSPEDNILSNPSLINYLDTDGYVKPDLFLPSAERAYGIDKQYIRIVKAQAFKFGRDVFDRPFGVSSGGNSLEKLTNLKETGVKTSGLWMVIKTLLLIR</sequence>
<evidence type="ECO:0008006" key="3">
    <source>
        <dbReference type="Google" id="ProtNLM"/>
    </source>
</evidence>
<dbReference type="Proteomes" id="UP000002574">
    <property type="component" value="Chromosome"/>
</dbReference>
<dbReference type="AlphaFoldDB" id="D3DK49"/>
<name>D3DK49_HYDTT</name>
<dbReference type="RefSeq" id="WP_012964381.1">
    <property type="nucleotide sequence ID" value="NC_013799.1"/>
</dbReference>
<evidence type="ECO:0000313" key="2">
    <source>
        <dbReference type="Proteomes" id="UP000002574"/>
    </source>
</evidence>
<evidence type="ECO:0000313" key="1">
    <source>
        <dbReference type="EMBL" id="BAI70201.1"/>
    </source>
</evidence>
<reference evidence="1 2" key="1">
    <citation type="journal article" date="2010" name="J. Bacteriol.">
        <title>Complete genome sequence of the thermophilic, obligately chemolithoautotrophic hydrogen-oxidizing bacterium Hydrogenobacter thermophilus TK-6.</title>
        <authorList>
            <person name="Arai H."/>
            <person name="Kanbe H."/>
            <person name="Ishii M."/>
            <person name="Igarashi Y."/>
        </authorList>
    </citation>
    <scope>NUCLEOTIDE SEQUENCE [LARGE SCALE GENOMIC DNA]</scope>
    <source>
        <strain evidence="2">DSM 6534 / IAM 12695 / TK-6 [Tokyo]</strain>
    </source>
</reference>
<keyword evidence="2" id="KW-1185">Reference proteome</keyword>
<gene>
    <name evidence="1" type="ordered locus">HTH_1757</name>
</gene>
<dbReference type="PATRIC" id="fig|608538.5.peg.1773"/>
<accession>D3DK49</accession>
<proteinExistence type="predicted"/>
<protein>
    <recommendedName>
        <fullName evidence="3">Lipoprotein</fullName>
    </recommendedName>
</protein>
<dbReference type="EMBL" id="AP011112">
    <property type="protein sequence ID" value="BAI70201.1"/>
    <property type="molecule type" value="Genomic_DNA"/>
</dbReference>
<dbReference type="KEGG" id="hth:HTH_1757"/>
<dbReference type="eggNOG" id="COG2010">
    <property type="taxonomic scope" value="Bacteria"/>
</dbReference>
<dbReference type="STRING" id="608538.HTH_1757"/>
<dbReference type="KEGG" id="hte:Hydth_1739"/>
<dbReference type="PROSITE" id="PS51257">
    <property type="entry name" value="PROKAR_LIPOPROTEIN"/>
    <property type="match status" value="1"/>
</dbReference>
<dbReference type="OrthoDB" id="8692at2"/>
<organism evidence="1 2">
    <name type="scientific">Hydrogenobacter thermophilus (strain DSM 6534 / IAM 12695 / TK-6)</name>
    <dbReference type="NCBI Taxonomy" id="608538"/>
    <lineage>
        <taxon>Bacteria</taxon>
        <taxon>Pseudomonadati</taxon>
        <taxon>Aquificota</taxon>
        <taxon>Aquificia</taxon>
        <taxon>Aquificales</taxon>
        <taxon>Aquificaceae</taxon>
        <taxon>Hydrogenobacter</taxon>
    </lineage>
</organism>